<keyword evidence="1" id="KW-0472">Membrane</keyword>
<evidence type="ECO:0000313" key="3">
    <source>
        <dbReference type="Proteomes" id="UP000321389"/>
    </source>
</evidence>
<feature type="transmembrane region" description="Helical" evidence="1">
    <location>
        <begin position="69"/>
        <end position="86"/>
    </location>
</feature>
<feature type="transmembrane region" description="Helical" evidence="1">
    <location>
        <begin position="12"/>
        <end position="30"/>
    </location>
</feature>
<dbReference type="RefSeq" id="WP_146301557.1">
    <property type="nucleotide sequence ID" value="NZ_CP042301.2"/>
</dbReference>
<proteinExistence type="predicted"/>
<dbReference type="Proteomes" id="UP000321389">
    <property type="component" value="Chromosome"/>
</dbReference>
<dbReference type="OrthoDB" id="8117471at2"/>
<dbReference type="EMBL" id="CP042301">
    <property type="protein sequence ID" value="QDZ02923.1"/>
    <property type="molecule type" value="Genomic_DNA"/>
</dbReference>
<keyword evidence="1" id="KW-0812">Transmembrane</keyword>
<keyword evidence="3" id="KW-1185">Reference proteome</keyword>
<protein>
    <submittedName>
        <fullName evidence="2">Uncharacterized protein</fullName>
    </submittedName>
</protein>
<evidence type="ECO:0000256" key="1">
    <source>
        <dbReference type="SAM" id="Phobius"/>
    </source>
</evidence>
<organism evidence="2 3">
    <name type="scientific">Nitratireductor mangrovi</name>
    <dbReference type="NCBI Taxonomy" id="2599600"/>
    <lineage>
        <taxon>Bacteria</taxon>
        <taxon>Pseudomonadati</taxon>
        <taxon>Pseudomonadota</taxon>
        <taxon>Alphaproteobacteria</taxon>
        <taxon>Hyphomicrobiales</taxon>
        <taxon>Phyllobacteriaceae</taxon>
        <taxon>Nitratireductor</taxon>
    </lineage>
</organism>
<feature type="transmembrane region" description="Helical" evidence="1">
    <location>
        <begin position="98"/>
        <end position="117"/>
    </location>
</feature>
<evidence type="ECO:0000313" key="2">
    <source>
        <dbReference type="EMBL" id="QDZ02923.1"/>
    </source>
</evidence>
<dbReference type="AlphaFoldDB" id="A0A5B8L5B3"/>
<dbReference type="KEGG" id="niy:FQ775_22555"/>
<reference evidence="2" key="1">
    <citation type="submission" date="2020-04" db="EMBL/GenBank/DDBJ databases">
        <title>Nitratireductor sp. nov. isolated from mangrove soil.</title>
        <authorList>
            <person name="Ye Y."/>
        </authorList>
    </citation>
    <scope>NUCLEOTIDE SEQUENCE</scope>
    <source>
        <strain evidence="2">SY7</strain>
    </source>
</reference>
<name>A0A5B8L5B3_9HYPH</name>
<feature type="transmembrane region" description="Helical" evidence="1">
    <location>
        <begin position="42"/>
        <end position="62"/>
    </location>
</feature>
<gene>
    <name evidence="2" type="ORF">FQ775_22555</name>
</gene>
<keyword evidence="1" id="KW-1133">Transmembrane helix</keyword>
<accession>A0A5B8L5B3</accession>
<sequence length="134" mass="13742">MTETRPANPATASLLVLIILQLVMLAALFARTPPHPPLAVAPFAMAPFLAAAIAVAAAAMMLGAERTRGGAALSALAALAALVSYGPHKWFDAAIPEIWPAVLTAEVAVGVIAWRLVRLSPLAANAHPAGHSSR</sequence>